<evidence type="ECO:0000256" key="6">
    <source>
        <dbReference type="ARBA" id="ARBA00023128"/>
    </source>
</evidence>
<feature type="region of interest" description="Disordered" evidence="7">
    <location>
        <begin position="1"/>
        <end position="26"/>
    </location>
</feature>
<evidence type="ECO:0000313" key="9">
    <source>
        <dbReference type="Proteomes" id="UP000298030"/>
    </source>
</evidence>
<comment type="function">
    <text evidence="1">Putative mitochondrial redox protein which could be involved in the reduction of small toxic molecules.</text>
</comment>
<dbReference type="Pfam" id="PF07955">
    <property type="entry name" value="DUF1687"/>
    <property type="match status" value="1"/>
</dbReference>
<reference evidence="8 9" key="1">
    <citation type="journal article" date="2019" name="Nat. Ecol. Evol.">
        <title>Megaphylogeny resolves global patterns of mushroom evolution.</title>
        <authorList>
            <person name="Varga T."/>
            <person name="Krizsan K."/>
            <person name="Foldi C."/>
            <person name="Dima B."/>
            <person name="Sanchez-Garcia M."/>
            <person name="Sanchez-Ramirez S."/>
            <person name="Szollosi G.J."/>
            <person name="Szarkandi J.G."/>
            <person name="Papp V."/>
            <person name="Albert L."/>
            <person name="Andreopoulos W."/>
            <person name="Angelini C."/>
            <person name="Antonin V."/>
            <person name="Barry K.W."/>
            <person name="Bougher N.L."/>
            <person name="Buchanan P."/>
            <person name="Buyck B."/>
            <person name="Bense V."/>
            <person name="Catcheside P."/>
            <person name="Chovatia M."/>
            <person name="Cooper J."/>
            <person name="Damon W."/>
            <person name="Desjardin D."/>
            <person name="Finy P."/>
            <person name="Geml J."/>
            <person name="Haridas S."/>
            <person name="Hughes K."/>
            <person name="Justo A."/>
            <person name="Karasinski D."/>
            <person name="Kautmanova I."/>
            <person name="Kiss B."/>
            <person name="Kocsube S."/>
            <person name="Kotiranta H."/>
            <person name="LaButti K.M."/>
            <person name="Lechner B.E."/>
            <person name="Liimatainen K."/>
            <person name="Lipzen A."/>
            <person name="Lukacs Z."/>
            <person name="Mihaltcheva S."/>
            <person name="Morgado L.N."/>
            <person name="Niskanen T."/>
            <person name="Noordeloos M.E."/>
            <person name="Ohm R.A."/>
            <person name="Ortiz-Santana B."/>
            <person name="Ovrebo C."/>
            <person name="Racz N."/>
            <person name="Riley R."/>
            <person name="Savchenko A."/>
            <person name="Shiryaev A."/>
            <person name="Soop K."/>
            <person name="Spirin V."/>
            <person name="Szebenyi C."/>
            <person name="Tomsovsky M."/>
            <person name="Tulloss R.E."/>
            <person name="Uehling J."/>
            <person name="Grigoriev I.V."/>
            <person name="Vagvolgyi C."/>
            <person name="Papp T."/>
            <person name="Martin F.M."/>
            <person name="Miettinen O."/>
            <person name="Hibbett D.S."/>
            <person name="Nagy L.G."/>
        </authorList>
    </citation>
    <scope>NUCLEOTIDE SEQUENCE [LARGE SCALE GENOMIC DNA]</scope>
    <source>
        <strain evidence="8 9">FP101781</strain>
    </source>
</reference>
<evidence type="ECO:0000256" key="2">
    <source>
        <dbReference type="ARBA" id="ARBA00004173"/>
    </source>
</evidence>
<dbReference type="PANTHER" id="PTHR28071">
    <property type="entry name" value="REDOX PROTEIN FMP46, MITOCHONDRIAL-RELATED"/>
    <property type="match status" value="1"/>
</dbReference>
<feature type="region of interest" description="Disordered" evidence="7">
    <location>
        <begin position="145"/>
        <end position="165"/>
    </location>
</feature>
<comment type="similarity">
    <text evidence="3">Belongs to the FMP46 family.</text>
</comment>
<dbReference type="SUPFAM" id="SSF52833">
    <property type="entry name" value="Thioredoxin-like"/>
    <property type="match status" value="1"/>
</dbReference>
<evidence type="ECO:0000256" key="1">
    <source>
        <dbReference type="ARBA" id="ARBA00002963"/>
    </source>
</evidence>
<feature type="compositionally biased region" description="Basic and acidic residues" evidence="7">
    <location>
        <begin position="156"/>
        <end position="165"/>
    </location>
</feature>
<keyword evidence="6" id="KW-0496">Mitochondrion</keyword>
<dbReference type="OrthoDB" id="59229at2759"/>
<gene>
    <name evidence="8" type="ORF">FA13DRAFT_1740408</name>
</gene>
<dbReference type="AlphaFoldDB" id="A0A4Y7SML1"/>
<accession>A0A4Y7SML1</accession>
<dbReference type="InterPro" id="IPR036249">
    <property type="entry name" value="Thioredoxin-like_sf"/>
</dbReference>
<evidence type="ECO:0000256" key="5">
    <source>
        <dbReference type="ARBA" id="ARBA00023002"/>
    </source>
</evidence>
<evidence type="ECO:0000256" key="4">
    <source>
        <dbReference type="ARBA" id="ARBA00022946"/>
    </source>
</evidence>
<sequence length="165" mass="18219">MFNSFKRKPPQISIFHNPSSPPSNKALDLLRAANSSPYPASQTPAASPLSYNLEVVESVPTKDQFRTILEYMPSKATSPSMAFLSAHPSSGNEAAGDRPGTIEAIVKLAEKNKNALRWPIVVDWEDGQVAVGDVEGVKRILEKIRRKRDGEEGEQEQEKPKGWFS</sequence>
<comment type="subcellular location">
    <subcellularLocation>
        <location evidence="2">Mitochondrion</location>
    </subcellularLocation>
</comment>
<keyword evidence="5" id="KW-0560">Oxidoreductase</keyword>
<comment type="caution">
    <text evidence="8">The sequence shown here is derived from an EMBL/GenBank/DDBJ whole genome shotgun (WGS) entry which is preliminary data.</text>
</comment>
<dbReference type="Proteomes" id="UP000298030">
    <property type="component" value="Unassembled WGS sequence"/>
</dbReference>
<dbReference type="PANTHER" id="PTHR28071:SF1">
    <property type="entry name" value="REDOX PROTEIN FMP46, MITOCHONDRIAL-RELATED"/>
    <property type="match status" value="1"/>
</dbReference>
<dbReference type="GO" id="GO:0005739">
    <property type="term" value="C:mitochondrion"/>
    <property type="evidence" value="ECO:0007669"/>
    <property type="project" value="UniProtKB-SubCell"/>
</dbReference>
<keyword evidence="9" id="KW-1185">Reference proteome</keyword>
<dbReference type="InterPro" id="IPR012882">
    <property type="entry name" value="Fmp46"/>
</dbReference>
<proteinExistence type="inferred from homology"/>
<evidence type="ECO:0000313" key="8">
    <source>
        <dbReference type="EMBL" id="TEB23096.1"/>
    </source>
</evidence>
<evidence type="ECO:0000256" key="7">
    <source>
        <dbReference type="SAM" id="MobiDB-lite"/>
    </source>
</evidence>
<evidence type="ECO:0000256" key="3">
    <source>
        <dbReference type="ARBA" id="ARBA00009734"/>
    </source>
</evidence>
<organism evidence="8 9">
    <name type="scientific">Coprinellus micaceus</name>
    <name type="common">Glistening ink-cap mushroom</name>
    <name type="synonym">Coprinus micaceus</name>
    <dbReference type="NCBI Taxonomy" id="71717"/>
    <lineage>
        <taxon>Eukaryota</taxon>
        <taxon>Fungi</taxon>
        <taxon>Dikarya</taxon>
        <taxon>Basidiomycota</taxon>
        <taxon>Agaricomycotina</taxon>
        <taxon>Agaricomycetes</taxon>
        <taxon>Agaricomycetidae</taxon>
        <taxon>Agaricales</taxon>
        <taxon>Agaricineae</taxon>
        <taxon>Psathyrellaceae</taxon>
        <taxon>Coprinellus</taxon>
    </lineage>
</organism>
<dbReference type="EMBL" id="QPFP01000082">
    <property type="protein sequence ID" value="TEB23096.1"/>
    <property type="molecule type" value="Genomic_DNA"/>
</dbReference>
<dbReference type="Gene3D" id="3.40.30.10">
    <property type="entry name" value="Glutaredoxin"/>
    <property type="match status" value="1"/>
</dbReference>
<protein>
    <recommendedName>
        <fullName evidence="10">DUF1687-domain-containing protein</fullName>
    </recommendedName>
</protein>
<dbReference type="GO" id="GO:0016491">
    <property type="term" value="F:oxidoreductase activity"/>
    <property type="evidence" value="ECO:0007669"/>
    <property type="project" value="UniProtKB-KW"/>
</dbReference>
<keyword evidence="4" id="KW-0809">Transit peptide</keyword>
<evidence type="ECO:0008006" key="10">
    <source>
        <dbReference type="Google" id="ProtNLM"/>
    </source>
</evidence>
<name>A0A4Y7SML1_COPMI</name>